<reference evidence="17" key="1">
    <citation type="submission" date="2025-08" db="UniProtKB">
        <authorList>
            <consortium name="RefSeq"/>
        </authorList>
    </citation>
    <scope>IDENTIFICATION</scope>
    <source>
        <tissue evidence="17">Muscle</tissue>
    </source>
</reference>
<dbReference type="InterPro" id="IPR013602">
    <property type="entry name" value="Dynein_heavy_linker"/>
</dbReference>
<dbReference type="Gene3D" id="3.10.490.20">
    <property type="match status" value="1"/>
</dbReference>
<dbReference type="Gene3D" id="1.20.58.1120">
    <property type="match status" value="1"/>
</dbReference>
<keyword evidence="4" id="KW-0493">Microtubule</keyword>
<dbReference type="Pfam" id="PF12777">
    <property type="entry name" value="MT"/>
    <property type="match status" value="1"/>
</dbReference>
<evidence type="ECO:0000256" key="4">
    <source>
        <dbReference type="ARBA" id="ARBA00022701"/>
    </source>
</evidence>
<evidence type="ECO:0000256" key="14">
    <source>
        <dbReference type="SAM" id="Coils"/>
    </source>
</evidence>
<dbReference type="PANTHER" id="PTHR45703:SF32">
    <property type="entry name" value="DYNEINS HEAVY CHAIN"/>
    <property type="match status" value="1"/>
</dbReference>
<evidence type="ECO:0000256" key="10">
    <source>
        <dbReference type="ARBA" id="ARBA00023069"/>
    </source>
</evidence>
<dbReference type="Pfam" id="PF17852">
    <property type="entry name" value="Dynein_AAA_lid"/>
    <property type="match status" value="1"/>
</dbReference>
<dbReference type="Gene3D" id="3.40.50.300">
    <property type="entry name" value="P-loop containing nucleotide triphosphate hydrolases"/>
    <property type="match status" value="5"/>
</dbReference>
<dbReference type="Gene3D" id="3.20.180.20">
    <property type="entry name" value="Dynein heavy chain, N-terminal domain 2"/>
    <property type="match status" value="1"/>
</dbReference>
<proteinExistence type="inferred from homology"/>
<evidence type="ECO:0000256" key="12">
    <source>
        <dbReference type="ARBA" id="ARBA00023212"/>
    </source>
</evidence>
<evidence type="ECO:0000256" key="13">
    <source>
        <dbReference type="ARBA" id="ARBA00023273"/>
    </source>
</evidence>
<dbReference type="InterPro" id="IPR043160">
    <property type="entry name" value="Dynein_C_barrel"/>
</dbReference>
<dbReference type="Gene3D" id="1.20.140.100">
    <property type="entry name" value="Dynein heavy chain, N-terminal domain 2"/>
    <property type="match status" value="1"/>
</dbReference>
<evidence type="ECO:0000256" key="8">
    <source>
        <dbReference type="ARBA" id="ARBA00023017"/>
    </source>
</evidence>
<keyword evidence="12" id="KW-0206">Cytoskeleton</keyword>
<dbReference type="InterPro" id="IPR041658">
    <property type="entry name" value="AAA_lid_11"/>
</dbReference>
<dbReference type="InterPro" id="IPR056759">
    <property type="entry name" value="DYH2-5-8_CC"/>
</dbReference>
<keyword evidence="7" id="KW-0067">ATP-binding</keyword>
<dbReference type="Gene3D" id="1.20.1270.280">
    <property type="match status" value="1"/>
</dbReference>
<dbReference type="InterPro" id="IPR013594">
    <property type="entry name" value="Dynein_heavy_tail"/>
</dbReference>
<evidence type="ECO:0000256" key="1">
    <source>
        <dbReference type="ARBA" id="ARBA00004430"/>
    </source>
</evidence>
<evidence type="ECO:0000256" key="2">
    <source>
        <dbReference type="ARBA" id="ARBA00008887"/>
    </source>
</evidence>
<evidence type="ECO:0000259" key="15">
    <source>
        <dbReference type="SMART" id="SM00382"/>
    </source>
</evidence>
<feature type="coiled-coil region" evidence="14">
    <location>
        <begin position="3017"/>
        <end position="3044"/>
    </location>
</feature>
<dbReference type="Gene3D" id="1.10.472.130">
    <property type="match status" value="1"/>
</dbReference>
<evidence type="ECO:0000256" key="11">
    <source>
        <dbReference type="ARBA" id="ARBA00023175"/>
    </source>
</evidence>
<dbReference type="InterPro" id="IPR035706">
    <property type="entry name" value="AAA_9"/>
</dbReference>
<sequence>MYAEELNNVQMELSLKQVHLFPLHPQYAGAAYWAQGLRQKIERPLKLLKAAKWLPHTGIGDEVHAQYQQLVHALDEFICKTFNDWCATIDEDPMKKLQAPLMCRNIHEPGMIDANFDRSILKHYQEMIHWEQLMFEIPQYVQELYFRKDELQTLLQNVLVVVREYNQIMSVLSPEEKGLFRQKIRFLDKRIQPGLTTLTWVSSNVVHYYIADCRHHCQKVQKLVSRYKKTNSTITQLCDKLSGFLLVSTNNKRIYENEEFEEEQKKHQEIIVSEIGAIHKEILTNMSCMFEYFKTDGPEVYSYWFKYTKQVDDLLEEALRFSIKGTLQTLSQAVNGDSKSDPSPLMKVMMTLQNIKIEFFPNIKSLNKQIVITAQRVLDSVKGLDRLIDAFTEKPSQKESVYEVVGKDSDVIKLRNSIKHGLKENAEEMMQYLRSWDKFRHMWEIDKDLFIERYQQLKLSVTSFDSDIARYTEFSNNIQMEETVVPVKFVLLDNSPLKFAIQGHCVTWQQKLTSLLHSLALSKLKDLHSFMSTNSERLQKVPDTLQDLRFSIALYEQLKQEMEIKHAEFEPLNQQFVILNKYEVSVEPKFQKMLEELDEKWNSFEGSMKQAEEMLKKNKERFKAGLLQSAEDFKQQSAYLMSEFNEKGPLNISVNSQDALFDISNFQQQVIQMREKESDIKEGLQLFKLEIPSSRILENLEKDLNHLEQIWKLTQDWENQWNQWRTTYFQDLILENMESTSQELLKKLDKFIKDPKASQWEVVGFMKNKLEQFQLSLPVVKHLRNTALRTRNWDQIRKVLQEDFDPKSSDFTMEYIIQIGVEKYADQIEAISVTATKELEIENNIEQIKATWEVVTLNMVHYKDHGHFRLFGVDNIFQTIEDNLLLLSGMKASRYFKAFEKDIDKWEKSLSLVQEVLEVILNVQRHWMYLENIFLGEDIRKQLPEESAQFDEVNRKWQWLTSMLHKENNALMATHYPDLLSFLNNTSQKLEEIQHSLDMYLETKRQLFPRFYFLSNDDLLEILGQFKDPQAIQPHLKKCFDNIKSLKLGKAALTQQPEALGMKSSDGEYVDFINPLPLEGSVEAWLLEVEKTMRKTLHQTLQNCRQSLRKHMAGASNIASEGKTDKWIREWPGQLCIAASQIQWTGDCSRALQQAKERGKKPLKSLRRKQVAVLEKLSEMVRSNLSSLMLQKVMALVTIEVHARDIIDSMLKMGCFDLTDFNWVSQLRFYWDKDLEDCLICQTNAKFLYGYEYLGNPQRLVITPLTDRCYMTLTTALNLHCGGSPKGPAGTGKTETVKELGKTLGNYVIVINCSEGLDYKSMGRMFAGLAQTGAWGCFDEFNRINIEVLSVVAQQILSLLSALAAKVKRFMFEGQEINLLKTCGIFITMNPGYAGRTELPENLKSMFRPIAMVVPDSAMIAEIFLFAEGFSNTKLLAKKVVTLYSLATQQLSKQYHYDFGLRGLVSVLRHAGKRRRSYPNSTDEEVLILAIQDMNIPKLTSEDIPLFNGITCDLFPSIEPCTVSYGKLKEAIERVMKQAKLQVIQSSVMKVLQFYETKNSRHAVILIGESCSGKTVLWRTLQAAFNTLKKDGELAFNIVKEFPMNPKALSLGELFGEFDAKSGEWMDGVLSSVIRMTCVDEKLDEKWIIFDGPVDTLWIESMNSVMDDNKVLTLINGERIGLSDQVSMLFEVEDLAAASPATVSRCGMVYLDYARLGWQTYVESWLQLKDPSMANELRHLFNKYVPLFTEFKRRNCVELVLVTEICGIMSLCKLLDCLLLKNKTFQSSSNQFSATLKLLFLFCLLWTVCGTVDEEGRKKIDSCMREVEGSFPNQDTVYEYYVDIQHSTWVLWQDRLKDQWKYNPNVPFYKMVVPTVDTVRYQFLIRNLIHNGHPVLIVGPVGTGKSLVAGCVLSELDNSSFSVLNINMSAQTSSHNVQEIIESKLEKRTKETYIPIGGKKLMTFMDDLNLPHKDVFGSQPPLELIRMWLDYRFWYDRRKQTVKYIQNMFLLAAMGSPGGGRNTISQRLQSHFNLISMSFPQDAEIHRIFGSMISQKFINFEEDVKPLAEFMVEATLDVYKAVCSHLLPTPGKIHYLFYLRDISKVFQGLLLAHKDFHDTRQSVTRLWIHECFRVFSDRLSNNQDQEWFMSLISEKLGTIFEQTYHNICPNKQLPIFGSFMNEQGIYEDFQNFQTLKNHLEVKVEEYNLMPRVVTMNLVLFQDAIHHICRIIRVIRQPRGSMLLIGIGGSGRQSLTRLAAYICNYSVFQVEVSRNYGIAEFREDLKNLYWQTGIQKKPTVFLFTDSQVTHEGFLEDINNILSSGEVPNLFKQEEVDEVVSSLKNSDLSGKVSEDKQVLFVQFLDQVKDNLHVVFCISPVGEPYRKRLLNYPALVSCTTIDWFGEWPEEASVEVALKLLDQVHLGESQKEMQVAVAKVFSQMKKSVMFMSERMMLEMKRQTYITPKNYLEMVFSYKRLLAQKRTDLGGVIHKLRSGLHKINETREKVELMSRELQDAQVQVAKFQKECDEYLVIIVQQKREADEQQKIVSARSEKIAEEEATCKKMAEHALQDLNQALPALEEAMKALESLNKKDIGEIKSYGRPPTLVEKVMEAVMILRGSEPTWVEAKRQLGDPNFINHLMTFDKDNINDRVLNRIGKYVVQPDFHPEIVGKVSLAARSLCMWVRAMEVYGKIYRIVEPKRQRLSTAESQLAEKQAVLAEAKNKLLELNDKIETLKNQYEEKLAHKEELRNKAEMLEIKLDRADKLVNGLASEKVRWEENVMDLDEKLSYLVGDCLVAAGFLSFLGPFLSQYRDELIHQWLKQLIALGIPCSPNFNPSSFLASPTTLWEWNLGGLPFDSFSTENGIIVTQAHCCSLVVDPQGQAVKWIRNMEEKRELKVINQQQPDFLRVLEQAIRFGNPVLLENINEELDPALFPILTQSLIQQGGIYMIRLGDKEIEYNMEFCLYIATKLSNPVYTPDIFSKTSVVNFALKEQGLEAQLLGIVVRKERPDLEEQKVKLTTEIAAGRKKLVELEDDILKLLNEAQGSLLDDEVLVNTLHNSKATAEQVAEHLTVSMKTEARIDNAREVYRSCAKRASILFFVMNDMGQIDPMYQFSLGSYIDLFISSIEKSQRSPHLEDRIEKLNDYHTYAVYKFTCRALFERHKLLFAFHMCAKLLEASGKLNLEEYNFFLRGGIVLNHQEQMDNPSPHWLTELAWDNITELDKLPTFVGIANSFEQYPQDWYQWYINPYPENCSLPAEWENTCGELQKMLIVRCLRPDRVTNCVKTFLINSLGSRFVEPPVLDMLAVLEDSTAKTPLMFILSPGVDPSGSLHHLAKTQGMDQRFSSLSLGQGQSPVATQLIKEGIKEGKWIFLANCHLSLSWMPHLERIIEHLQSEPIHQDFRLWLSSAPHPDFPVSILQQAIKMTTEPLKGLKANLKRLYSLITESQASQCQQKEKYQKLLFCLSFFHSILLERHKFQQLGWNVMYSFTDSDFEMSESILRLYLDEYEETPWDALKYLIAGITYGGHTTDEWDRRLLFTYINKYFCDDAIKVPFYKLSVLPTFYVPKDGTLHSHIEYINMLPSSDLPEAFGQHQNADIASQVQNASLLFDILLSLQPQRSSMQTEGKEQKVLKLISDILTKIPDYIDYEGAVTIVAADKSPLNIVLLQEIQRYNWLIRNIRNSLNDLKAAIKGLQLMSSELEEIFSSLYDARVPSVWLKAYPSLKSLGSWTRDLVMRVDQMAQWGLIGRPPVKFWLAGFTFPTGLLTAVLQSAARAKNMPIDGLSWEFIVSNREEGHITEHPEVGIYVRGIYLEGANWDCKASCLIEPEHMKLVNQMPVIHFKPVESKRKTQKGTYLCPCFYYPNRSGDGNRPSFVVAVELRCGAEPAEHWITRGTALLLSLTT</sequence>
<gene>
    <name evidence="17" type="primary">LOC106474875</name>
</gene>
<feature type="domain" description="AAA+ ATPase" evidence="15">
    <location>
        <begin position="1282"/>
        <end position="1417"/>
    </location>
</feature>
<comment type="similarity">
    <text evidence="2">Belongs to the dynein heavy chain family.</text>
</comment>
<dbReference type="RefSeq" id="XP_022235820.1">
    <property type="nucleotide sequence ID" value="XM_022380112.1"/>
</dbReference>
<dbReference type="Pfam" id="PF12774">
    <property type="entry name" value="AAA_6"/>
    <property type="match status" value="1"/>
</dbReference>
<dbReference type="Gene3D" id="1.20.920.20">
    <property type="match status" value="1"/>
</dbReference>
<dbReference type="Gene3D" id="6.10.140.1060">
    <property type="match status" value="1"/>
</dbReference>
<dbReference type="Pfam" id="PF18199">
    <property type="entry name" value="Dynein_C"/>
    <property type="match status" value="1"/>
</dbReference>
<dbReference type="InterPro" id="IPR042222">
    <property type="entry name" value="Dynein_2_N"/>
</dbReference>
<dbReference type="InterPro" id="IPR027417">
    <property type="entry name" value="P-loop_NTPase"/>
</dbReference>
<keyword evidence="10" id="KW-0969">Cilium</keyword>
<keyword evidence="3" id="KW-0963">Cytoplasm</keyword>
<keyword evidence="16" id="KW-1185">Reference proteome</keyword>
<dbReference type="Gene3D" id="1.10.287.2620">
    <property type="match status" value="1"/>
</dbReference>
<evidence type="ECO:0000256" key="5">
    <source>
        <dbReference type="ARBA" id="ARBA00022737"/>
    </source>
</evidence>
<keyword evidence="6" id="KW-0547">Nucleotide-binding</keyword>
<dbReference type="Pfam" id="PF12775">
    <property type="entry name" value="AAA_7"/>
    <property type="match status" value="1"/>
</dbReference>
<accession>A0ABM1RWR5</accession>
<name>A0ABM1RWR5_LIMPO</name>
<evidence type="ECO:0000256" key="9">
    <source>
        <dbReference type="ARBA" id="ARBA00023054"/>
    </source>
</evidence>
<dbReference type="InterPro" id="IPR043157">
    <property type="entry name" value="Dynein_AAA1S"/>
</dbReference>
<dbReference type="Pfam" id="PF08385">
    <property type="entry name" value="DHC_N1"/>
    <property type="match status" value="1"/>
</dbReference>
<evidence type="ECO:0000256" key="7">
    <source>
        <dbReference type="ARBA" id="ARBA00022840"/>
    </source>
</evidence>
<dbReference type="Gene3D" id="1.10.8.720">
    <property type="entry name" value="Region D6 of dynein motor"/>
    <property type="match status" value="1"/>
</dbReference>
<dbReference type="InterPro" id="IPR041228">
    <property type="entry name" value="Dynein_C"/>
</dbReference>
<dbReference type="SMART" id="SM00382">
    <property type="entry name" value="AAA"/>
    <property type="match status" value="2"/>
</dbReference>
<evidence type="ECO:0000256" key="6">
    <source>
        <dbReference type="ARBA" id="ARBA00022741"/>
    </source>
</evidence>
<dbReference type="InterPro" id="IPR041589">
    <property type="entry name" value="DNAH3_AAA_lid_1"/>
</dbReference>
<keyword evidence="9 14" id="KW-0175">Coiled coil</keyword>
<dbReference type="Pfam" id="PF12781">
    <property type="entry name" value="AAA_9"/>
    <property type="match status" value="1"/>
</dbReference>
<dbReference type="InterPro" id="IPR024743">
    <property type="entry name" value="Dynein_HC_stalk"/>
</dbReference>
<feature type="coiled-coil region" evidence="14">
    <location>
        <begin position="2498"/>
        <end position="2525"/>
    </location>
</feature>
<dbReference type="Pfam" id="PF25007">
    <property type="entry name" value="DYH2-5-8_CC"/>
    <property type="match status" value="1"/>
</dbReference>
<dbReference type="Proteomes" id="UP000694941">
    <property type="component" value="Unplaced"/>
</dbReference>
<feature type="domain" description="AAA+ ATPase" evidence="15">
    <location>
        <begin position="1891"/>
        <end position="2038"/>
    </location>
</feature>
<dbReference type="Gene3D" id="1.10.8.710">
    <property type="match status" value="1"/>
</dbReference>
<evidence type="ECO:0000313" key="17">
    <source>
        <dbReference type="RefSeq" id="XP_022235820.1"/>
    </source>
</evidence>
<dbReference type="Pfam" id="PF12780">
    <property type="entry name" value="AAA_8"/>
    <property type="match status" value="1"/>
</dbReference>
<dbReference type="Gene3D" id="1.10.8.1220">
    <property type="match status" value="1"/>
</dbReference>
<feature type="coiled-coil region" evidence="14">
    <location>
        <begin position="2562"/>
        <end position="2589"/>
    </location>
</feature>
<dbReference type="Pfam" id="PF17857">
    <property type="entry name" value="AAA_lid_1"/>
    <property type="match status" value="1"/>
</dbReference>
<dbReference type="GeneID" id="106474875"/>
<dbReference type="InterPro" id="IPR004273">
    <property type="entry name" value="Dynein_heavy_D6_P-loop"/>
</dbReference>
<dbReference type="InterPro" id="IPR042228">
    <property type="entry name" value="Dynein_linker_3"/>
</dbReference>
<dbReference type="InterPro" id="IPR003593">
    <property type="entry name" value="AAA+_ATPase"/>
</dbReference>
<feature type="coiled-coil region" evidence="14">
    <location>
        <begin position="3681"/>
        <end position="3708"/>
    </location>
</feature>
<keyword evidence="11" id="KW-0505">Motor protein</keyword>
<evidence type="ECO:0000313" key="16">
    <source>
        <dbReference type="Proteomes" id="UP000694941"/>
    </source>
</evidence>
<dbReference type="Pfam" id="PF08393">
    <property type="entry name" value="DHC_N2"/>
    <property type="match status" value="1"/>
</dbReference>
<protein>
    <submittedName>
        <fullName evidence="17">Dynein heavy chain 2, axonemal-like</fullName>
    </submittedName>
</protein>
<dbReference type="InterPro" id="IPR041466">
    <property type="entry name" value="Dynein_AAA5_ext"/>
</dbReference>
<feature type="coiled-coil region" evidence="14">
    <location>
        <begin position="2704"/>
        <end position="2787"/>
    </location>
</feature>
<organism evidence="16 17">
    <name type="scientific">Limulus polyphemus</name>
    <name type="common">Atlantic horseshoe crab</name>
    <dbReference type="NCBI Taxonomy" id="6850"/>
    <lineage>
        <taxon>Eukaryota</taxon>
        <taxon>Metazoa</taxon>
        <taxon>Ecdysozoa</taxon>
        <taxon>Arthropoda</taxon>
        <taxon>Chelicerata</taxon>
        <taxon>Merostomata</taxon>
        <taxon>Xiphosura</taxon>
        <taxon>Limulidae</taxon>
        <taxon>Limulus</taxon>
    </lineage>
</organism>
<keyword evidence="13" id="KW-0966">Cell projection</keyword>
<dbReference type="SUPFAM" id="SSF52540">
    <property type="entry name" value="P-loop containing nucleoside triphosphate hydrolases"/>
    <property type="match status" value="4"/>
</dbReference>
<keyword evidence="5" id="KW-0677">Repeat</keyword>
<comment type="subcellular location">
    <subcellularLocation>
        <location evidence="1">Cytoplasm</location>
        <location evidence="1">Cytoskeleton</location>
        <location evidence="1">Cilium axoneme</location>
    </subcellularLocation>
</comment>
<dbReference type="InterPro" id="IPR026983">
    <property type="entry name" value="DHC"/>
</dbReference>
<dbReference type="Pfam" id="PF03028">
    <property type="entry name" value="Dynein_heavy"/>
    <property type="match status" value="1"/>
</dbReference>
<dbReference type="InterPro" id="IPR035699">
    <property type="entry name" value="AAA_6"/>
</dbReference>
<dbReference type="Pfam" id="PF18198">
    <property type="entry name" value="AAA_lid_11"/>
    <property type="match status" value="1"/>
</dbReference>
<dbReference type="Gene3D" id="1.20.920.30">
    <property type="match status" value="1"/>
</dbReference>
<dbReference type="CDD" id="cd00009">
    <property type="entry name" value="AAA"/>
    <property type="match status" value="1"/>
</dbReference>
<dbReference type="PANTHER" id="PTHR45703">
    <property type="entry name" value="DYNEIN HEAVY CHAIN"/>
    <property type="match status" value="1"/>
</dbReference>
<dbReference type="InterPro" id="IPR024317">
    <property type="entry name" value="Dynein_heavy_chain_D4_dom"/>
</dbReference>
<keyword evidence="8" id="KW-0243">Dynein</keyword>
<evidence type="ECO:0000256" key="3">
    <source>
        <dbReference type="ARBA" id="ARBA00022490"/>
    </source>
</evidence>
<dbReference type="InterPro" id="IPR042219">
    <property type="entry name" value="AAA_lid_11_sf"/>
</dbReference>